<dbReference type="InterPro" id="IPR044281">
    <property type="entry name" value="IMP4/RPF1"/>
</dbReference>
<accession>A0A914KI89</accession>
<keyword evidence="3" id="KW-1185">Reference proteome</keyword>
<dbReference type="GO" id="GO:0000470">
    <property type="term" value="P:maturation of LSU-rRNA"/>
    <property type="evidence" value="ECO:0007669"/>
    <property type="project" value="TreeGrafter"/>
</dbReference>
<dbReference type="PANTHER" id="PTHR22734:SF3">
    <property type="entry name" value="RIBOSOME PRODUCTION FACTOR 1"/>
    <property type="match status" value="1"/>
</dbReference>
<name>A0A914KI89_MELIC</name>
<dbReference type="PANTHER" id="PTHR22734">
    <property type="entry name" value="U3 SMALL NUCLEOLAR RIBONUCLEOPROTEIN PROTEIN IMP4"/>
    <property type="match status" value="1"/>
</dbReference>
<organism evidence="3 4">
    <name type="scientific">Meloidogyne incognita</name>
    <name type="common">Southern root-knot nematode worm</name>
    <name type="synonym">Oxyuris incognita</name>
    <dbReference type="NCBI Taxonomy" id="6306"/>
    <lineage>
        <taxon>Eukaryota</taxon>
        <taxon>Metazoa</taxon>
        <taxon>Ecdysozoa</taxon>
        <taxon>Nematoda</taxon>
        <taxon>Chromadorea</taxon>
        <taxon>Rhabditida</taxon>
        <taxon>Tylenchina</taxon>
        <taxon>Tylenchomorpha</taxon>
        <taxon>Tylenchoidea</taxon>
        <taxon>Meloidogynidae</taxon>
        <taxon>Meloidogyninae</taxon>
        <taxon>Meloidogyne</taxon>
        <taxon>Meloidogyne incognita group</taxon>
    </lineage>
</organism>
<feature type="domain" description="Brix" evidence="2">
    <location>
        <begin position="290"/>
        <end position="372"/>
    </location>
</feature>
<dbReference type="GO" id="GO:0042134">
    <property type="term" value="F:rRNA primary transcript binding"/>
    <property type="evidence" value="ECO:0007669"/>
    <property type="project" value="InterPro"/>
</dbReference>
<evidence type="ECO:0000313" key="3">
    <source>
        <dbReference type="Proteomes" id="UP000887563"/>
    </source>
</evidence>
<feature type="region of interest" description="Disordered" evidence="1">
    <location>
        <begin position="1"/>
        <end position="50"/>
    </location>
</feature>
<dbReference type="SMART" id="SM00879">
    <property type="entry name" value="Brix"/>
    <property type="match status" value="1"/>
</dbReference>
<dbReference type="InterPro" id="IPR007109">
    <property type="entry name" value="Brix"/>
</dbReference>
<dbReference type="AlphaFoldDB" id="A0A914KI89"/>
<feature type="domain" description="Brix" evidence="2">
    <location>
        <begin position="86"/>
        <end position="269"/>
    </location>
</feature>
<feature type="compositionally biased region" description="Basic and acidic residues" evidence="1">
    <location>
        <begin position="29"/>
        <end position="41"/>
    </location>
</feature>
<proteinExistence type="predicted"/>
<dbReference type="GO" id="GO:0000460">
    <property type="term" value="P:maturation of 5.8S rRNA"/>
    <property type="evidence" value="ECO:0007669"/>
    <property type="project" value="TreeGrafter"/>
</dbReference>
<dbReference type="WBParaSite" id="Minc3s00015g00983">
    <property type="protein sequence ID" value="Minc3s00015g00983"/>
    <property type="gene ID" value="Minc3s00015g00983"/>
</dbReference>
<evidence type="ECO:0000259" key="2">
    <source>
        <dbReference type="PROSITE" id="PS50833"/>
    </source>
</evidence>
<dbReference type="SUPFAM" id="SSF52954">
    <property type="entry name" value="Class II aaRS ABD-related"/>
    <property type="match status" value="2"/>
</dbReference>
<dbReference type="GO" id="GO:0030687">
    <property type="term" value="C:preribosome, large subunit precursor"/>
    <property type="evidence" value="ECO:0007669"/>
    <property type="project" value="TreeGrafter"/>
</dbReference>
<dbReference type="Gene3D" id="3.40.50.10480">
    <property type="entry name" value="Probable brix-domain ribosomal biogenesis protein"/>
    <property type="match status" value="2"/>
</dbReference>
<evidence type="ECO:0000256" key="1">
    <source>
        <dbReference type="SAM" id="MobiDB-lite"/>
    </source>
</evidence>
<dbReference type="GO" id="GO:0005730">
    <property type="term" value="C:nucleolus"/>
    <property type="evidence" value="ECO:0007669"/>
    <property type="project" value="TreeGrafter"/>
</dbReference>
<sequence>MPETRKPRKRGLEIRAEKDKEKRERRKKREEEREKHGEEAVPKQVPKTIESMQEPDETYVYSDDEEVLDDLVNDEMSEHFKSELVPKVLVTTSPRAKLRTWKLCFELKKCIPGVEIYSRKNVAMKRVVKQAIEHKFTDIIVVHEDRKRPNGIALIHLPEGPTAYFKINSLKYTKEIKDAGESTDHYPEIILNNFRTRVGKTISRMFECLFPQKPDFIGRRVITLHNQRDYVFFRHHRYEFKKEGTKAALHELGPRITLRLKWLQKGAYDTRSGEYEWVLKDAGESTDHYPEIILNNFRTRVGKTISRMFECLFPQKPDFIGRRVITLHNQRDYVFFRHHRYEFKKEGTKAALHELGPRITLRLKWLQKGAYDTRSGEYEWVLKRHEMEKSRRKFILCSADPRKQKSKETVGSEVD</sequence>
<feature type="compositionally biased region" description="Basic and acidic residues" evidence="1">
    <location>
        <begin position="10"/>
        <end position="22"/>
    </location>
</feature>
<protein>
    <submittedName>
        <fullName evidence="4">Brix domain-containing protein</fullName>
    </submittedName>
</protein>
<dbReference type="Pfam" id="PF04427">
    <property type="entry name" value="Brix"/>
    <property type="match status" value="2"/>
</dbReference>
<evidence type="ECO:0000313" key="4">
    <source>
        <dbReference type="WBParaSite" id="Minc3s00015g00983"/>
    </source>
</evidence>
<reference evidence="4" key="1">
    <citation type="submission" date="2022-11" db="UniProtKB">
        <authorList>
            <consortium name="WormBaseParasite"/>
        </authorList>
    </citation>
    <scope>IDENTIFICATION</scope>
</reference>
<dbReference type="Proteomes" id="UP000887563">
    <property type="component" value="Unplaced"/>
</dbReference>
<dbReference type="PROSITE" id="PS50833">
    <property type="entry name" value="BRIX"/>
    <property type="match status" value="2"/>
</dbReference>
<dbReference type="FunFam" id="3.40.50.10480:FF:000002">
    <property type="entry name" value="Ribosome production factor 1"/>
    <property type="match status" value="1"/>
</dbReference>